<evidence type="ECO:0000313" key="4">
    <source>
        <dbReference type="Proteomes" id="UP000007383"/>
    </source>
</evidence>
<accession>H9UGS7</accession>
<dbReference type="AlphaFoldDB" id="H9UGS7"/>
<feature type="compositionally biased region" description="Polar residues" evidence="1">
    <location>
        <begin position="214"/>
        <end position="229"/>
    </location>
</feature>
<feature type="region of interest" description="Disordered" evidence="1">
    <location>
        <begin position="159"/>
        <end position="179"/>
    </location>
</feature>
<proteinExistence type="predicted"/>
<dbReference type="PROSITE" id="PS51257">
    <property type="entry name" value="PROKAR_LIPOPROTEIN"/>
    <property type="match status" value="1"/>
</dbReference>
<gene>
    <name evidence="3" type="ordered locus">Spiaf_0620</name>
</gene>
<reference evidence="4" key="1">
    <citation type="journal article" date="2013" name="Stand. Genomic Sci.">
        <title>Complete genome sequence of the halophilic bacterium Spirochaeta africana type strain (Z-7692(T)) from the alkaline Lake Magadi in the East African Rift.</title>
        <authorList>
            <person name="Liolos K."/>
            <person name="Abt B."/>
            <person name="Scheuner C."/>
            <person name="Teshima H."/>
            <person name="Held B."/>
            <person name="Lapidus A."/>
            <person name="Nolan M."/>
            <person name="Lucas S."/>
            <person name="Deshpande S."/>
            <person name="Cheng J.F."/>
            <person name="Tapia R."/>
            <person name="Goodwin L.A."/>
            <person name="Pitluck S."/>
            <person name="Pagani I."/>
            <person name="Ivanova N."/>
            <person name="Mavromatis K."/>
            <person name="Mikhailova N."/>
            <person name="Huntemann M."/>
            <person name="Pati A."/>
            <person name="Chen A."/>
            <person name="Palaniappan K."/>
            <person name="Land M."/>
            <person name="Rohde M."/>
            <person name="Tindall B.J."/>
            <person name="Detter J.C."/>
            <person name="Goker M."/>
            <person name="Bristow J."/>
            <person name="Eisen J.A."/>
            <person name="Markowitz V."/>
            <person name="Hugenholtz P."/>
            <person name="Woyke T."/>
            <person name="Klenk H.P."/>
            <person name="Kyrpides N.C."/>
        </authorList>
    </citation>
    <scope>NUCLEOTIDE SEQUENCE</scope>
    <source>
        <strain evidence="4">ATCC 700263 / DSM 8902 / Z-7692</strain>
    </source>
</reference>
<dbReference type="PATRIC" id="fig|889378.3.peg.629"/>
<evidence type="ECO:0000313" key="3">
    <source>
        <dbReference type="EMBL" id="AFG36720.1"/>
    </source>
</evidence>
<dbReference type="Pfam" id="PF10460">
    <property type="entry name" value="Peptidase_M30"/>
    <property type="match status" value="1"/>
</dbReference>
<evidence type="ECO:0000256" key="1">
    <source>
        <dbReference type="SAM" id="MobiDB-lite"/>
    </source>
</evidence>
<dbReference type="Proteomes" id="UP000007383">
    <property type="component" value="Chromosome"/>
</dbReference>
<feature type="domain" description="GH29D-like beta-sandwich" evidence="2">
    <location>
        <begin position="56"/>
        <end position="108"/>
    </location>
</feature>
<organism evidence="3 4">
    <name type="scientific">Spirochaeta africana (strain ATCC 700263 / DSM 8902 / Z-7692)</name>
    <dbReference type="NCBI Taxonomy" id="889378"/>
    <lineage>
        <taxon>Bacteria</taxon>
        <taxon>Pseudomonadati</taxon>
        <taxon>Spirochaetota</taxon>
        <taxon>Spirochaetia</taxon>
        <taxon>Spirochaetales</taxon>
        <taxon>Spirochaetaceae</taxon>
        <taxon>Spirochaeta</taxon>
    </lineage>
</organism>
<dbReference type="KEGG" id="sfc:Spiaf_0620"/>
<sequence length="657" mass="71765">MSSKHGMGRYLRRVLGIGCIAAVLLAGCDLTGDDLPSFDLSVTATADYDTPLFFESAVITLTTNEDNANIHFTTDDRLPTTSSERYSDPIVISETTRIRARAFKDGTSGNPIDVTFSKAVEHDETVTLNNQDAYLVIANPSTNSPYKGFTMLQNPVDSSTSYHPATSHYEPSTQNGVTAGETSDFYRSIQEFNRTAVQHVGQTGRTGRSAMPRSASTTDPSWDTGTTRDMYINNQGATVPTTLREKRTKSLGNGAEVTLYIWVEDASWHDGGTKSYTLDQNQIDILADRFLHPDESAIYEWVVDIAGEPWGSHPYNDVIPPGEAEHIHIVLKDIGGDDSTGGGVVGYFWAIHNLLADKVSWLPGSNEGLYFFMDSVRYASGDGSGSWSADSGWPPVVFSTLAHEFQHMIHWYQKSIVHGLGTETWLDEMASMAVEDLVADKLEVAGPRGLPQSGGSYDYSTGSSNFGNGSRLSYYNAFTNYQLTFWGNSLIDYGKSYALGAYLMRAYTGHEIIRDIVQAADSGQGAIVQAVSTARGGSVTFGEILLDFGEAVLRSYDETAGEHVRMNHGSDGSSYTVSGAAFDYRLGSIDLYNVFQLDSGTTGPMTIPVSMVTDSYEFNPGTKYLIELGTGLSGDYTWEFALPDEVEYRLVTIDSKE</sequence>
<evidence type="ECO:0000259" key="2">
    <source>
        <dbReference type="Pfam" id="PF13290"/>
    </source>
</evidence>
<keyword evidence="4" id="KW-1185">Reference proteome</keyword>
<dbReference type="InterPro" id="IPR059177">
    <property type="entry name" value="GH29D-like_dom"/>
</dbReference>
<dbReference type="STRING" id="889378.Spiaf_0620"/>
<feature type="region of interest" description="Disordered" evidence="1">
    <location>
        <begin position="200"/>
        <end position="229"/>
    </location>
</feature>
<dbReference type="OrthoDB" id="370434at2"/>
<dbReference type="HOGENOM" id="CLU_483048_0_0_12"/>
<dbReference type="Pfam" id="PF13290">
    <property type="entry name" value="CHB_HEX_C_1"/>
    <property type="match status" value="1"/>
</dbReference>
<dbReference type="EMBL" id="CP003282">
    <property type="protein sequence ID" value="AFG36720.1"/>
    <property type="molecule type" value="Genomic_DNA"/>
</dbReference>
<protein>
    <submittedName>
        <fullName evidence="3">Peptidase M30</fullName>
    </submittedName>
</protein>
<dbReference type="eggNOG" id="ENOG502Z9CN">
    <property type="taxonomic scope" value="Bacteria"/>
</dbReference>
<dbReference type="InterPro" id="IPR019501">
    <property type="entry name" value="Peptidase_M30_hyicolysin"/>
</dbReference>
<name>H9UGS7_SPIAZ</name>
<dbReference type="RefSeq" id="WP_014454717.1">
    <property type="nucleotide sequence ID" value="NC_017098.1"/>
</dbReference>